<dbReference type="Gene3D" id="3.30.1370.50">
    <property type="entry name" value="R3H-like domain"/>
    <property type="match status" value="1"/>
</dbReference>
<sequence>MPEAEGSQAQTRPQRPNRGRHHGHRRGRGGKSHQPVDGSRVGGTSASTQSETNQSQIGTSATQTHAEAQAQTSSRSNPDGPSSNQRGRGRRARGPRTGGRGGVRSDAPRPSAQRAFGGHLTSATAETGDDDSVSVAASLSADAPEFVPGQPIVTRSKPTKPRASTRPQTRLPKSTAEDLGTRIHEDIANFNYECAICTDDVVRTSHVWSCTLCWTVVHLRCVKRWHDNQKKQQDLQSSEPQQEFSWRCPGCNSKLSDDPGSYHSCNESSACTAKATISCPCGVRSQEVKCLASSSNPTPTRPEIKCDDECLRLERNRRLAAALNIDPSSHQNDHVPYSDTTLRLFKENTSWAETQEREFRVFAKTPNEVRLRYKPMNTTYRQFLHLLAEDYGLDSRSEDVEPYRYVIVFKGPRFVSAPSKTLSQCIKIRATQAAEAASAAASRASSPPVTNPFNGFLLTSPRFGLTIEDVKAAIDMDLSAHPSVHFEITFPPSEEVLLRATTSYSSFLSPTALEQTLVSLKPRLAKTIEATDLAGKILLCHVDSAGTISRRDDTTKDASGWSAVAGRAARVETPVEEAPVTTGRRLLGLRKKKIEREKSWTQELDGDVEC</sequence>
<dbReference type="AlphaFoldDB" id="A0A179G2X2"/>
<dbReference type="EMBL" id="LSBJ02000001">
    <property type="protein sequence ID" value="OAQ72204.1"/>
    <property type="molecule type" value="Genomic_DNA"/>
</dbReference>
<evidence type="ECO:0000313" key="3">
    <source>
        <dbReference type="EMBL" id="OAQ72204.1"/>
    </source>
</evidence>
<evidence type="ECO:0000256" key="1">
    <source>
        <dbReference type="SAM" id="MobiDB-lite"/>
    </source>
</evidence>
<feature type="compositionally biased region" description="Polar residues" evidence="1">
    <location>
        <begin position="75"/>
        <end position="85"/>
    </location>
</feature>
<dbReference type="OrthoDB" id="6512771at2759"/>
<feature type="compositionally biased region" description="Polar residues" evidence="1">
    <location>
        <begin position="42"/>
        <end position="58"/>
    </location>
</feature>
<evidence type="ECO:0000259" key="2">
    <source>
        <dbReference type="PROSITE" id="PS51061"/>
    </source>
</evidence>
<dbReference type="KEGG" id="pchm:VFPPC_00238"/>
<organism evidence="3 4">
    <name type="scientific">Pochonia chlamydosporia 170</name>
    <dbReference type="NCBI Taxonomy" id="1380566"/>
    <lineage>
        <taxon>Eukaryota</taxon>
        <taxon>Fungi</taxon>
        <taxon>Dikarya</taxon>
        <taxon>Ascomycota</taxon>
        <taxon>Pezizomycotina</taxon>
        <taxon>Sordariomycetes</taxon>
        <taxon>Hypocreomycetidae</taxon>
        <taxon>Hypocreales</taxon>
        <taxon>Clavicipitaceae</taxon>
        <taxon>Pochonia</taxon>
    </lineage>
</organism>
<reference evidence="3 4" key="1">
    <citation type="journal article" date="2016" name="PLoS Pathog.">
        <title>Biosynthesis of antibiotic leucinostatins in bio-control fungus Purpureocillium lilacinum and their inhibition on phytophthora revealed by genome mining.</title>
        <authorList>
            <person name="Wang G."/>
            <person name="Liu Z."/>
            <person name="Lin R."/>
            <person name="Li E."/>
            <person name="Mao Z."/>
            <person name="Ling J."/>
            <person name="Yang Y."/>
            <person name="Yin W.B."/>
            <person name="Xie B."/>
        </authorList>
    </citation>
    <scope>NUCLEOTIDE SEQUENCE [LARGE SCALE GENOMIC DNA]</scope>
    <source>
        <strain evidence="3">170</strain>
    </source>
</reference>
<dbReference type="GO" id="GO:0000981">
    <property type="term" value="F:DNA-binding transcription factor activity, RNA polymerase II-specific"/>
    <property type="evidence" value="ECO:0007669"/>
    <property type="project" value="TreeGrafter"/>
</dbReference>
<dbReference type="InterPro" id="IPR036867">
    <property type="entry name" value="R3H_dom_sf"/>
</dbReference>
<feature type="region of interest" description="Disordered" evidence="1">
    <location>
        <begin position="1"/>
        <end position="115"/>
    </location>
</feature>
<dbReference type="STRING" id="1380566.A0A179G2X2"/>
<feature type="compositionally biased region" description="Low complexity" evidence="1">
    <location>
        <begin position="59"/>
        <end position="74"/>
    </location>
</feature>
<dbReference type="SUPFAM" id="SSF82708">
    <property type="entry name" value="R3H domain"/>
    <property type="match status" value="1"/>
</dbReference>
<protein>
    <submittedName>
        <fullName evidence="3">NF-X1 type zinc finger protein</fullName>
    </submittedName>
</protein>
<name>A0A179G2X2_METCM</name>
<feature type="domain" description="R3H" evidence="2">
    <location>
        <begin position="349"/>
        <end position="412"/>
    </location>
</feature>
<dbReference type="InterPro" id="IPR001374">
    <property type="entry name" value="R3H_dom"/>
</dbReference>
<dbReference type="RefSeq" id="XP_018148287.1">
    <property type="nucleotide sequence ID" value="XM_018280301.1"/>
</dbReference>
<dbReference type="CDD" id="cd16492">
    <property type="entry name" value="RING-CH-C4HC3_NFX1-like"/>
    <property type="match status" value="1"/>
</dbReference>
<gene>
    <name evidence="3" type="ORF">VFPPC_00238</name>
</gene>
<keyword evidence="4" id="KW-1185">Reference proteome</keyword>
<dbReference type="Pfam" id="PF01424">
    <property type="entry name" value="R3H"/>
    <property type="match status" value="1"/>
</dbReference>
<dbReference type="GO" id="GO:0000122">
    <property type="term" value="P:negative regulation of transcription by RNA polymerase II"/>
    <property type="evidence" value="ECO:0007669"/>
    <property type="project" value="TreeGrafter"/>
</dbReference>
<evidence type="ECO:0000313" key="4">
    <source>
        <dbReference type="Proteomes" id="UP000078397"/>
    </source>
</evidence>
<comment type="caution">
    <text evidence="3">The sequence shown here is derived from an EMBL/GenBank/DDBJ whole genome shotgun (WGS) entry which is preliminary data.</text>
</comment>
<proteinExistence type="predicted"/>
<feature type="region of interest" description="Disordered" evidence="1">
    <location>
        <begin position="146"/>
        <end position="177"/>
    </location>
</feature>
<dbReference type="GeneID" id="28844295"/>
<dbReference type="PANTHER" id="PTHR12360:SF12">
    <property type="entry name" value="TRANSCRIPTIONAL REPRESSOR NF-X1"/>
    <property type="match status" value="1"/>
</dbReference>
<dbReference type="PANTHER" id="PTHR12360">
    <property type="entry name" value="NUCLEAR TRANSCRIPTION FACTOR, X-BOX BINDING 1 NFX1"/>
    <property type="match status" value="1"/>
</dbReference>
<accession>A0A179G2X2</accession>
<dbReference type="FunFam" id="3.30.1370.50:FF:000006">
    <property type="entry name" value="NF-X1 finger transcription factor"/>
    <property type="match status" value="1"/>
</dbReference>
<dbReference type="Proteomes" id="UP000078397">
    <property type="component" value="Unassembled WGS sequence"/>
</dbReference>
<dbReference type="SMART" id="SM00393">
    <property type="entry name" value="R3H"/>
    <property type="match status" value="1"/>
</dbReference>
<feature type="compositionally biased region" description="Basic residues" evidence="1">
    <location>
        <begin position="15"/>
        <end position="31"/>
    </location>
</feature>
<dbReference type="GO" id="GO:0000977">
    <property type="term" value="F:RNA polymerase II transcription regulatory region sequence-specific DNA binding"/>
    <property type="evidence" value="ECO:0007669"/>
    <property type="project" value="TreeGrafter"/>
</dbReference>
<dbReference type="GO" id="GO:0005634">
    <property type="term" value="C:nucleus"/>
    <property type="evidence" value="ECO:0007669"/>
    <property type="project" value="TreeGrafter"/>
</dbReference>
<dbReference type="InterPro" id="IPR034078">
    <property type="entry name" value="NFX1_fam"/>
</dbReference>
<dbReference type="PROSITE" id="PS51061">
    <property type="entry name" value="R3H"/>
    <property type="match status" value="1"/>
</dbReference>